<proteinExistence type="predicted"/>
<dbReference type="InterPro" id="IPR058193">
    <property type="entry name" value="VanY/YodJ_core_dom"/>
</dbReference>
<keyword evidence="2" id="KW-0812">Transmembrane</keyword>
<dbReference type="PANTHER" id="PTHR34385:SF1">
    <property type="entry name" value="PEPTIDOGLYCAN L-ALANYL-D-GLUTAMATE ENDOPEPTIDASE CWLK"/>
    <property type="match status" value="1"/>
</dbReference>
<organism evidence="4 5">
    <name type="scientific">Synechococcus sp. (strain ATCC 27144 / PCC 6301 / SAUG 1402/1)</name>
    <name type="common">Anacystis nidulans</name>
    <dbReference type="NCBI Taxonomy" id="269084"/>
    <lineage>
        <taxon>Bacteria</taxon>
        <taxon>Bacillati</taxon>
        <taxon>Cyanobacteriota</taxon>
        <taxon>Cyanophyceae</taxon>
        <taxon>Synechococcales</taxon>
        <taxon>Synechococcaceae</taxon>
        <taxon>Synechococcus</taxon>
    </lineage>
</organism>
<evidence type="ECO:0000256" key="1">
    <source>
        <dbReference type="SAM" id="MobiDB-lite"/>
    </source>
</evidence>
<protein>
    <submittedName>
        <fullName evidence="4">Putative carboxypeptidase</fullName>
    </submittedName>
</protein>
<dbReference type="Gene3D" id="3.30.1380.10">
    <property type="match status" value="1"/>
</dbReference>
<dbReference type="RefSeq" id="WP_011244728.1">
    <property type="nucleotide sequence ID" value="NC_006576.1"/>
</dbReference>
<dbReference type="GO" id="GO:0004180">
    <property type="term" value="F:carboxypeptidase activity"/>
    <property type="evidence" value="ECO:0007669"/>
    <property type="project" value="UniProtKB-KW"/>
</dbReference>
<dbReference type="GO" id="GO:0006508">
    <property type="term" value="P:proteolysis"/>
    <property type="evidence" value="ECO:0007669"/>
    <property type="project" value="InterPro"/>
</dbReference>
<keyword evidence="4" id="KW-0121">Carboxypeptidase</keyword>
<dbReference type="PANTHER" id="PTHR34385">
    <property type="entry name" value="D-ALANYL-D-ALANINE CARBOXYPEPTIDASE"/>
    <property type="match status" value="1"/>
</dbReference>
<dbReference type="InterPro" id="IPR009045">
    <property type="entry name" value="Zn_M74/Hedgehog-like"/>
</dbReference>
<dbReference type="Pfam" id="PF02557">
    <property type="entry name" value="VanY"/>
    <property type="match status" value="1"/>
</dbReference>
<feature type="domain" description="D-alanyl-D-alanine carboxypeptidase-like core" evidence="3">
    <location>
        <begin position="94"/>
        <end position="224"/>
    </location>
</feature>
<name>A0A0H3K9G2_SYNP6</name>
<dbReference type="InterPro" id="IPR003709">
    <property type="entry name" value="VanY-like_core_dom"/>
</dbReference>
<keyword evidence="4" id="KW-0645">Protease</keyword>
<gene>
    <name evidence="4" type="primary">vanY</name>
    <name evidence="4" type="ordered locus">syc2418_c</name>
</gene>
<feature type="transmembrane region" description="Helical" evidence="2">
    <location>
        <begin position="27"/>
        <end position="47"/>
    </location>
</feature>
<accession>A0A0H3K9G2</accession>
<dbReference type="InterPro" id="IPR052179">
    <property type="entry name" value="DD-CPase-like"/>
</dbReference>
<dbReference type="EMBL" id="AP008231">
    <property type="protein sequence ID" value="BAD80608.1"/>
    <property type="molecule type" value="Genomic_DNA"/>
</dbReference>
<dbReference type="GeneID" id="72430542"/>
<evidence type="ECO:0000256" key="2">
    <source>
        <dbReference type="SAM" id="Phobius"/>
    </source>
</evidence>
<dbReference type="CDD" id="cd14852">
    <property type="entry name" value="LD-carboxypeptidase"/>
    <property type="match status" value="1"/>
</dbReference>
<dbReference type="Proteomes" id="UP000001175">
    <property type="component" value="Chromosome"/>
</dbReference>
<dbReference type="SUPFAM" id="SSF55166">
    <property type="entry name" value="Hedgehog/DD-peptidase"/>
    <property type="match status" value="1"/>
</dbReference>
<sequence>MGFQYDDDVPVAIRSEVPTAKARTNRLLPWVVGGAVAAIAIGAWAIVQRSSPTPEGVETPAESTAATPNSLLGHRPYADAAPESLTPLASNAAIRLRSPAAKAFDELQAAAAREGVRLVPLSGFRSKKDQEALFFDVKAERNQSVTERASVSAPPGYSEHHTGYAIDIGAADQPATHLETTFEQTAAFRWLQANAKRFSFELSFPRNNLQQVSYEPWHWRFVGDLESLRLFYGDRSGTPAQ</sequence>
<reference evidence="4 5" key="1">
    <citation type="journal article" date="2007" name="Photosyn. Res.">
        <title>Complete nucleotide sequence of the freshwater unicellular cyanobacterium Synechococcus elongatus PCC 6301 chromosome: gene content and organization.</title>
        <authorList>
            <person name="Sugita C."/>
            <person name="Ogata K."/>
            <person name="Shikata M."/>
            <person name="Jikuya H."/>
            <person name="Takano J."/>
            <person name="Furumichi M."/>
            <person name="Kanehisa M."/>
            <person name="Omata T."/>
            <person name="Sugiura M."/>
            <person name="Sugita M."/>
        </authorList>
    </citation>
    <scope>NUCLEOTIDE SEQUENCE [LARGE SCALE GENOMIC DNA]</scope>
    <source>
        <strain evidence="5">ATCC 27144 / PCC 6301 / SAUG 1402/1</strain>
    </source>
</reference>
<keyword evidence="4" id="KW-0378">Hydrolase</keyword>
<keyword evidence="2" id="KW-1133">Transmembrane helix</keyword>
<evidence type="ECO:0000313" key="5">
    <source>
        <dbReference type="Proteomes" id="UP000001175"/>
    </source>
</evidence>
<evidence type="ECO:0000259" key="3">
    <source>
        <dbReference type="Pfam" id="PF02557"/>
    </source>
</evidence>
<feature type="compositionally biased region" description="Polar residues" evidence="1">
    <location>
        <begin position="61"/>
        <end position="70"/>
    </location>
</feature>
<dbReference type="eggNOG" id="COG1876">
    <property type="taxonomic scope" value="Bacteria"/>
</dbReference>
<keyword evidence="2" id="KW-0472">Membrane</keyword>
<evidence type="ECO:0000313" key="4">
    <source>
        <dbReference type="EMBL" id="BAD80608.1"/>
    </source>
</evidence>
<dbReference type="KEGG" id="syc:syc2418_c"/>
<dbReference type="AlphaFoldDB" id="A0A0H3K9G2"/>
<feature type="region of interest" description="Disordered" evidence="1">
    <location>
        <begin position="51"/>
        <end position="70"/>
    </location>
</feature>
<dbReference type="SMR" id="A0A0H3K9G2"/>